<evidence type="ECO:0000313" key="13">
    <source>
        <dbReference type="EMBL" id="KAA6434966.1"/>
    </source>
</evidence>
<comment type="catalytic activity">
    <reaction evidence="8">
        <text>ATP + H2O = ADP + phosphate + H(+)</text>
        <dbReference type="Rhea" id="RHEA:13065"/>
        <dbReference type="ChEBI" id="CHEBI:15377"/>
        <dbReference type="ChEBI" id="CHEBI:15378"/>
        <dbReference type="ChEBI" id="CHEBI:30616"/>
        <dbReference type="ChEBI" id="CHEBI:43474"/>
        <dbReference type="ChEBI" id="CHEBI:456216"/>
    </reaction>
</comment>
<evidence type="ECO:0000256" key="4">
    <source>
        <dbReference type="ARBA" id="ARBA00022840"/>
    </source>
</evidence>
<feature type="transmembrane region" description="Helical" evidence="10">
    <location>
        <begin position="825"/>
        <end position="843"/>
    </location>
</feature>
<dbReference type="InterPro" id="IPR008250">
    <property type="entry name" value="ATPase_P-typ_transduc_dom_A_sf"/>
</dbReference>
<dbReference type="Pfam" id="PF00122">
    <property type="entry name" value="E1-E2_ATPase"/>
    <property type="match status" value="1"/>
</dbReference>
<dbReference type="InterPro" id="IPR023214">
    <property type="entry name" value="HAD_sf"/>
</dbReference>
<feature type="region of interest" description="Disordered" evidence="9">
    <location>
        <begin position="1"/>
        <end position="33"/>
    </location>
</feature>
<sequence length="866" mass="90801">MARIRQSWPDPPHQEGRMTAETPARPSSPDDATAAAIAGEPVRQRLLTTTDPEVGLTAAEVVERVADGRTNRLAHASSRTLMSILRANLLTLFNLVIAVCTAVLLLLGRWQDALFSFAAISNVVIGVVQEHSAKRKLDSLALLHVQRSTVVRDGERLDVAMEQLVQDDILLLRLGDQVPADGVIVATEGIDVDESLLTGESEPQLKHVGDGVLSGSAVSAGSAAVQLTSVGGDSFAARLTAEARRFSLVHSELRAALDRVVRWISIALVPLIAIVLNGQMQARGGWAAAIESGAWQDAVVLATAAISASVPQGLILMTSIAFAVAAVKLARRQVLVQELAAVEGLARVDVICLDKTGTLTEGDVEMLSVAPVGDDGSPGDALTPDDLGHASGGWLDALAWFGHDESANATAKAIAPALARPAERASAVIGFSSARRRSAVAFAAGRMRGTWILGAPESVVGDEGAHPAVAARALEIAAGGRRALVLAHAPHPISPEEAERQELPAARPVAVLAFGEHVRHDAALTLDYFRAQGVEVRILSGDHPRTVGAVARQVGVELPGDAFDARQLPAEPAALAAVLAEHRVLGRVTPGQKRGIVEALQAMGRTVAMTGDGVNDALALKTADLGIAMGSGASATKAVARLVLLDGRFSHLPRVVAEGRQVIANIERVSRIFLTKTTYAFTMALLFGALLLQYPFLPRQLSATDGLTIGIPAFFLALMPAATRYVPGFLFRSLRFTVPSGVTVALAILATTLLGRAAGADERQVQTAAVITLTVCGLWVLGIACRPFTPTRAAIVALMAASLVIAVLLPPIRDFFEFRPPEPDLLLGSIGLGLVASVLIELWHRLAPKLPPAIVADAPRAAGDTA</sequence>
<protein>
    <submittedName>
        <fullName evidence="13">HAD-IC family P-type ATPase</fullName>
    </submittedName>
</protein>
<feature type="transmembrane region" description="Helical" evidence="10">
    <location>
        <begin position="709"/>
        <end position="726"/>
    </location>
</feature>
<organism evidence="13 14">
    <name type="scientific">Agrococcus sediminis</name>
    <dbReference type="NCBI Taxonomy" id="2599924"/>
    <lineage>
        <taxon>Bacteria</taxon>
        <taxon>Bacillati</taxon>
        <taxon>Actinomycetota</taxon>
        <taxon>Actinomycetes</taxon>
        <taxon>Micrococcales</taxon>
        <taxon>Microbacteriaceae</taxon>
        <taxon>Agrococcus</taxon>
    </lineage>
</organism>
<dbReference type="EMBL" id="VOIR01000012">
    <property type="protein sequence ID" value="KAA6434966.1"/>
    <property type="molecule type" value="Genomic_DNA"/>
</dbReference>
<evidence type="ECO:0000256" key="10">
    <source>
        <dbReference type="SAM" id="Phobius"/>
    </source>
</evidence>
<feature type="domain" description="P-type ATPase A" evidence="11">
    <location>
        <begin position="146"/>
        <end position="241"/>
    </location>
</feature>
<reference evidence="13 14" key="1">
    <citation type="submission" date="2019-08" db="EMBL/GenBank/DDBJ databases">
        <title>Agrococcus lahaulensis sp. nov., isolated from a cold desert of the Indian Himalayas.</title>
        <authorList>
            <person name="Qu J.H."/>
        </authorList>
    </citation>
    <scope>NUCLEOTIDE SEQUENCE [LARGE SCALE GENOMIC DNA]</scope>
    <source>
        <strain evidence="13 14">NS18</strain>
    </source>
</reference>
<evidence type="ECO:0000259" key="11">
    <source>
        <dbReference type="Pfam" id="PF00122"/>
    </source>
</evidence>
<dbReference type="GO" id="GO:0005886">
    <property type="term" value="C:plasma membrane"/>
    <property type="evidence" value="ECO:0007669"/>
    <property type="project" value="UniProtKB-SubCell"/>
</dbReference>
<dbReference type="Gene3D" id="1.20.1110.10">
    <property type="entry name" value="Calcium-transporting ATPase, transmembrane domain"/>
    <property type="match status" value="1"/>
</dbReference>
<dbReference type="SFLD" id="SFLDF00027">
    <property type="entry name" value="p-type_atpase"/>
    <property type="match status" value="1"/>
</dbReference>
<dbReference type="Gene3D" id="2.70.150.10">
    <property type="entry name" value="Calcium-transporting ATPase, cytoplasmic transduction domain A"/>
    <property type="match status" value="1"/>
</dbReference>
<dbReference type="Gene3D" id="3.40.50.1000">
    <property type="entry name" value="HAD superfamily/HAD-like"/>
    <property type="match status" value="1"/>
</dbReference>
<feature type="domain" description="Cation-transporting P-type ATPase C-terminal" evidence="12">
    <location>
        <begin position="732"/>
        <end position="845"/>
    </location>
</feature>
<keyword evidence="4" id="KW-0067">ATP-binding</keyword>
<dbReference type="Proteomes" id="UP000323221">
    <property type="component" value="Unassembled WGS sequence"/>
</dbReference>
<feature type="transmembrane region" description="Helical" evidence="10">
    <location>
        <begin position="87"/>
        <end position="107"/>
    </location>
</feature>
<evidence type="ECO:0000256" key="5">
    <source>
        <dbReference type="ARBA" id="ARBA00022967"/>
    </source>
</evidence>
<proteinExistence type="predicted"/>
<dbReference type="GO" id="GO:0005524">
    <property type="term" value="F:ATP binding"/>
    <property type="evidence" value="ECO:0007669"/>
    <property type="project" value="UniProtKB-KW"/>
</dbReference>
<keyword evidence="14" id="KW-1185">Reference proteome</keyword>
<dbReference type="SUPFAM" id="SSF56784">
    <property type="entry name" value="HAD-like"/>
    <property type="match status" value="1"/>
</dbReference>
<feature type="transmembrane region" description="Helical" evidence="10">
    <location>
        <begin position="764"/>
        <end position="781"/>
    </location>
</feature>
<accession>A0A5M8QJP4</accession>
<evidence type="ECO:0000313" key="14">
    <source>
        <dbReference type="Proteomes" id="UP000323221"/>
    </source>
</evidence>
<gene>
    <name evidence="13" type="ORF">FQ330_04160</name>
</gene>
<comment type="caution">
    <text evidence="13">The sequence shown here is derived from an EMBL/GenBank/DDBJ whole genome shotgun (WGS) entry which is preliminary data.</text>
</comment>
<dbReference type="Pfam" id="PF00689">
    <property type="entry name" value="Cation_ATPase_C"/>
    <property type="match status" value="1"/>
</dbReference>
<keyword evidence="2 10" id="KW-0812">Transmembrane</keyword>
<feature type="transmembrane region" description="Helical" evidence="10">
    <location>
        <begin position="793"/>
        <end position="813"/>
    </location>
</feature>
<dbReference type="SFLD" id="SFLDG00002">
    <property type="entry name" value="C1.7:_P-type_atpase_like"/>
    <property type="match status" value="1"/>
</dbReference>
<dbReference type="InterPro" id="IPR059000">
    <property type="entry name" value="ATPase_P-type_domA"/>
</dbReference>
<evidence type="ECO:0000256" key="1">
    <source>
        <dbReference type="ARBA" id="ARBA00004651"/>
    </source>
</evidence>
<keyword evidence="7 10" id="KW-0472">Membrane</keyword>
<dbReference type="InterPro" id="IPR006068">
    <property type="entry name" value="ATPase_P-typ_cation-transptr_C"/>
</dbReference>
<evidence type="ECO:0000256" key="9">
    <source>
        <dbReference type="SAM" id="MobiDB-lite"/>
    </source>
</evidence>
<keyword evidence="3" id="KW-0547">Nucleotide-binding</keyword>
<dbReference type="PRINTS" id="PR00119">
    <property type="entry name" value="CATATPASE"/>
</dbReference>
<dbReference type="OrthoDB" id="9814270at2"/>
<dbReference type="PRINTS" id="PR00120">
    <property type="entry name" value="HATPASE"/>
</dbReference>
<dbReference type="InterPro" id="IPR001757">
    <property type="entry name" value="P_typ_ATPase"/>
</dbReference>
<dbReference type="NCBIfam" id="TIGR01494">
    <property type="entry name" value="ATPase_P-type"/>
    <property type="match status" value="2"/>
</dbReference>
<dbReference type="PROSITE" id="PS00154">
    <property type="entry name" value="ATPASE_E1_E2"/>
    <property type="match status" value="1"/>
</dbReference>
<feature type="transmembrane region" description="Helical" evidence="10">
    <location>
        <begin position="260"/>
        <end position="278"/>
    </location>
</feature>
<dbReference type="SFLD" id="SFLDS00003">
    <property type="entry name" value="Haloacid_Dehalogenase"/>
    <property type="match status" value="1"/>
</dbReference>
<dbReference type="SUPFAM" id="SSF81653">
    <property type="entry name" value="Calcium ATPase, transduction domain A"/>
    <property type="match status" value="1"/>
</dbReference>
<dbReference type="InterPro" id="IPR023299">
    <property type="entry name" value="ATPase_P-typ_cyto_dom_N"/>
</dbReference>
<name>A0A5M8QJP4_9MICO</name>
<dbReference type="Pfam" id="PF00702">
    <property type="entry name" value="Hydrolase"/>
    <property type="match status" value="1"/>
</dbReference>
<dbReference type="GO" id="GO:0016887">
    <property type="term" value="F:ATP hydrolysis activity"/>
    <property type="evidence" value="ECO:0007669"/>
    <property type="project" value="InterPro"/>
</dbReference>
<evidence type="ECO:0000256" key="7">
    <source>
        <dbReference type="ARBA" id="ARBA00023136"/>
    </source>
</evidence>
<feature type="transmembrane region" description="Helical" evidence="10">
    <location>
        <begin position="298"/>
        <end position="327"/>
    </location>
</feature>
<feature type="transmembrane region" description="Helical" evidence="10">
    <location>
        <begin position="113"/>
        <end position="129"/>
    </location>
</feature>
<dbReference type="InterPro" id="IPR023298">
    <property type="entry name" value="ATPase_P-typ_TM_dom_sf"/>
</dbReference>
<dbReference type="AlphaFoldDB" id="A0A5M8QJP4"/>
<dbReference type="InterPro" id="IPR044492">
    <property type="entry name" value="P_typ_ATPase_HD_dom"/>
</dbReference>
<keyword evidence="6 10" id="KW-1133">Transmembrane helix</keyword>
<evidence type="ECO:0000256" key="6">
    <source>
        <dbReference type="ARBA" id="ARBA00022989"/>
    </source>
</evidence>
<dbReference type="InterPro" id="IPR018303">
    <property type="entry name" value="ATPase_P-typ_P_site"/>
</dbReference>
<evidence type="ECO:0000256" key="8">
    <source>
        <dbReference type="ARBA" id="ARBA00049360"/>
    </source>
</evidence>
<comment type="subcellular location">
    <subcellularLocation>
        <location evidence="1">Cell membrane</location>
        <topology evidence="1">Multi-pass membrane protein</topology>
    </subcellularLocation>
</comment>
<feature type="transmembrane region" description="Helical" evidence="10">
    <location>
        <begin position="678"/>
        <end position="697"/>
    </location>
</feature>
<dbReference type="PANTHER" id="PTHR42861">
    <property type="entry name" value="CALCIUM-TRANSPORTING ATPASE"/>
    <property type="match status" value="1"/>
</dbReference>
<dbReference type="Gene3D" id="3.40.1110.10">
    <property type="entry name" value="Calcium-transporting ATPase, cytoplasmic domain N"/>
    <property type="match status" value="1"/>
</dbReference>
<evidence type="ECO:0000256" key="2">
    <source>
        <dbReference type="ARBA" id="ARBA00022692"/>
    </source>
</evidence>
<dbReference type="InterPro" id="IPR036412">
    <property type="entry name" value="HAD-like_sf"/>
</dbReference>
<evidence type="ECO:0000256" key="3">
    <source>
        <dbReference type="ARBA" id="ARBA00022741"/>
    </source>
</evidence>
<evidence type="ECO:0000259" key="12">
    <source>
        <dbReference type="Pfam" id="PF00689"/>
    </source>
</evidence>
<feature type="transmembrane region" description="Helical" evidence="10">
    <location>
        <begin position="738"/>
        <end position="758"/>
    </location>
</feature>
<dbReference type="SUPFAM" id="SSF81665">
    <property type="entry name" value="Calcium ATPase, transmembrane domain M"/>
    <property type="match status" value="1"/>
</dbReference>
<keyword evidence="5" id="KW-1278">Translocase</keyword>